<accession>F4R9I2</accession>
<name>F4R9I2_MELLP</name>
<proteinExistence type="predicted"/>
<protein>
    <submittedName>
        <fullName evidence="2">Uncharacterized protein</fullName>
    </submittedName>
</protein>
<evidence type="ECO:0000313" key="2">
    <source>
        <dbReference type="EMBL" id="EGG11147.1"/>
    </source>
</evidence>
<dbReference type="KEGG" id="mlr:MELLADRAFT_92402"/>
<keyword evidence="1" id="KW-0175">Coiled coil</keyword>
<feature type="coiled-coil region" evidence="1">
    <location>
        <begin position="59"/>
        <end position="89"/>
    </location>
</feature>
<dbReference type="HOGENOM" id="CLU_113812_0_0_1"/>
<dbReference type="OrthoDB" id="2514099at2759"/>
<dbReference type="Proteomes" id="UP000001072">
    <property type="component" value="Unassembled WGS sequence"/>
</dbReference>
<sequence>MIYFELTLSKTTIAKKTQDINLGILEEIEKDGEYRREYFAEQWERQKAIQSQVIGDNDLRALELQLQQLIEFEEDLREHKDKLVRLRRRKRTDRTAEDLRELASLPGMIVYLKEEIQEVVSELGSERFRNIPQAKALDPKGKALIRIRIAKQNLYEAKVGVIELKRRWDEPGQATYESFDE</sequence>
<dbReference type="AlphaFoldDB" id="F4R9I2"/>
<keyword evidence="3" id="KW-1185">Reference proteome</keyword>
<dbReference type="GeneID" id="18936235"/>
<reference evidence="3" key="1">
    <citation type="journal article" date="2011" name="Proc. Natl. Acad. Sci. U.S.A.">
        <title>Obligate biotrophy features unraveled by the genomic analysis of rust fungi.</title>
        <authorList>
            <person name="Duplessis S."/>
            <person name="Cuomo C.A."/>
            <person name="Lin Y.-C."/>
            <person name="Aerts A."/>
            <person name="Tisserant E."/>
            <person name="Veneault-Fourrey C."/>
            <person name="Joly D.L."/>
            <person name="Hacquard S."/>
            <person name="Amselem J."/>
            <person name="Cantarel B.L."/>
            <person name="Chiu R."/>
            <person name="Coutinho P.M."/>
            <person name="Feau N."/>
            <person name="Field M."/>
            <person name="Frey P."/>
            <person name="Gelhaye E."/>
            <person name="Goldberg J."/>
            <person name="Grabherr M.G."/>
            <person name="Kodira C.D."/>
            <person name="Kohler A."/>
            <person name="Kuees U."/>
            <person name="Lindquist E.A."/>
            <person name="Lucas S.M."/>
            <person name="Mago R."/>
            <person name="Mauceli E."/>
            <person name="Morin E."/>
            <person name="Murat C."/>
            <person name="Pangilinan J.L."/>
            <person name="Park R."/>
            <person name="Pearson M."/>
            <person name="Quesneville H."/>
            <person name="Rouhier N."/>
            <person name="Sakthikumar S."/>
            <person name="Salamov A.A."/>
            <person name="Schmutz J."/>
            <person name="Selles B."/>
            <person name="Shapiro H."/>
            <person name="Tanguay P."/>
            <person name="Tuskan G.A."/>
            <person name="Henrissat B."/>
            <person name="Van de Peer Y."/>
            <person name="Rouze P."/>
            <person name="Ellis J.G."/>
            <person name="Dodds P.N."/>
            <person name="Schein J.E."/>
            <person name="Zhong S."/>
            <person name="Hamelin R.C."/>
            <person name="Grigoriev I.V."/>
            <person name="Szabo L.J."/>
            <person name="Martin F."/>
        </authorList>
    </citation>
    <scope>NUCLEOTIDE SEQUENCE [LARGE SCALE GENOMIC DNA]</scope>
    <source>
        <strain evidence="3">98AG31 / pathotype 3-4-7</strain>
    </source>
</reference>
<organism evidence="3">
    <name type="scientific">Melampsora larici-populina (strain 98AG31 / pathotype 3-4-7)</name>
    <name type="common">Poplar leaf rust fungus</name>
    <dbReference type="NCBI Taxonomy" id="747676"/>
    <lineage>
        <taxon>Eukaryota</taxon>
        <taxon>Fungi</taxon>
        <taxon>Dikarya</taxon>
        <taxon>Basidiomycota</taxon>
        <taxon>Pucciniomycotina</taxon>
        <taxon>Pucciniomycetes</taxon>
        <taxon>Pucciniales</taxon>
        <taxon>Melampsoraceae</taxon>
        <taxon>Melampsora</taxon>
    </lineage>
</organism>
<dbReference type="InParanoid" id="F4R9I2"/>
<evidence type="ECO:0000256" key="1">
    <source>
        <dbReference type="SAM" id="Coils"/>
    </source>
</evidence>
<dbReference type="RefSeq" id="XP_007405749.1">
    <property type="nucleotide sequence ID" value="XM_007405687.1"/>
</dbReference>
<dbReference type="VEuPathDB" id="FungiDB:MELLADRAFT_92402"/>
<evidence type="ECO:0000313" key="3">
    <source>
        <dbReference type="Proteomes" id="UP000001072"/>
    </source>
</evidence>
<dbReference type="EMBL" id="GL883093">
    <property type="protein sequence ID" value="EGG11147.1"/>
    <property type="molecule type" value="Genomic_DNA"/>
</dbReference>
<gene>
    <name evidence="2" type="ORF">MELLADRAFT_92402</name>
</gene>